<reference evidence="2" key="2">
    <citation type="submission" date="2020-11" db="EMBL/GenBank/DDBJ databases">
        <authorList>
            <person name="McCartney M.A."/>
            <person name="Auch B."/>
            <person name="Kono T."/>
            <person name="Mallez S."/>
            <person name="Becker A."/>
            <person name="Gohl D.M."/>
            <person name="Silverstein K.A.T."/>
            <person name="Koren S."/>
            <person name="Bechman K.B."/>
            <person name="Herman A."/>
            <person name="Abrahante J.E."/>
            <person name="Garbe J."/>
        </authorList>
    </citation>
    <scope>NUCLEOTIDE SEQUENCE</scope>
    <source>
        <strain evidence="2">Duluth1</strain>
        <tissue evidence="2">Whole animal</tissue>
    </source>
</reference>
<keyword evidence="3" id="KW-1185">Reference proteome</keyword>
<dbReference type="AlphaFoldDB" id="A0A9D4I2F9"/>
<organism evidence="2 3">
    <name type="scientific">Dreissena polymorpha</name>
    <name type="common">Zebra mussel</name>
    <name type="synonym">Mytilus polymorpha</name>
    <dbReference type="NCBI Taxonomy" id="45954"/>
    <lineage>
        <taxon>Eukaryota</taxon>
        <taxon>Metazoa</taxon>
        <taxon>Spiralia</taxon>
        <taxon>Lophotrochozoa</taxon>
        <taxon>Mollusca</taxon>
        <taxon>Bivalvia</taxon>
        <taxon>Autobranchia</taxon>
        <taxon>Heteroconchia</taxon>
        <taxon>Euheterodonta</taxon>
        <taxon>Imparidentia</taxon>
        <taxon>Neoheterodontei</taxon>
        <taxon>Myida</taxon>
        <taxon>Dreissenoidea</taxon>
        <taxon>Dreissenidae</taxon>
        <taxon>Dreissena</taxon>
    </lineage>
</organism>
<gene>
    <name evidence="2" type="ORF">DPMN_048468</name>
</gene>
<name>A0A9D4I2F9_DREPO</name>
<dbReference type="Proteomes" id="UP000828390">
    <property type="component" value="Unassembled WGS sequence"/>
</dbReference>
<comment type="caution">
    <text evidence="2">The sequence shown here is derived from an EMBL/GenBank/DDBJ whole genome shotgun (WGS) entry which is preliminary data.</text>
</comment>
<evidence type="ECO:0000313" key="2">
    <source>
        <dbReference type="EMBL" id="KAH3741743.1"/>
    </source>
</evidence>
<accession>A0A9D4I2F9</accession>
<protein>
    <submittedName>
        <fullName evidence="2">Uncharacterized protein</fullName>
    </submittedName>
</protein>
<sequence length="51" mass="5939">MRMHPTTTQTSHCQTVWLERPTDTEQSSDQRSRRTCGLTLTRPAYSLKTSR</sequence>
<feature type="compositionally biased region" description="Basic and acidic residues" evidence="1">
    <location>
        <begin position="20"/>
        <end position="32"/>
    </location>
</feature>
<proteinExistence type="predicted"/>
<evidence type="ECO:0000256" key="1">
    <source>
        <dbReference type="SAM" id="MobiDB-lite"/>
    </source>
</evidence>
<reference evidence="2" key="1">
    <citation type="journal article" date="2019" name="bioRxiv">
        <title>The Genome of the Zebra Mussel, Dreissena polymorpha: A Resource for Invasive Species Research.</title>
        <authorList>
            <person name="McCartney M.A."/>
            <person name="Auch B."/>
            <person name="Kono T."/>
            <person name="Mallez S."/>
            <person name="Zhang Y."/>
            <person name="Obille A."/>
            <person name="Becker A."/>
            <person name="Abrahante J.E."/>
            <person name="Garbe J."/>
            <person name="Badalamenti J.P."/>
            <person name="Herman A."/>
            <person name="Mangelson H."/>
            <person name="Liachko I."/>
            <person name="Sullivan S."/>
            <person name="Sone E.D."/>
            <person name="Koren S."/>
            <person name="Silverstein K.A.T."/>
            <person name="Beckman K.B."/>
            <person name="Gohl D.M."/>
        </authorList>
    </citation>
    <scope>NUCLEOTIDE SEQUENCE</scope>
    <source>
        <strain evidence="2">Duluth1</strain>
        <tissue evidence="2">Whole animal</tissue>
    </source>
</reference>
<dbReference type="EMBL" id="JAIWYP010000011">
    <property type="protein sequence ID" value="KAH3741743.1"/>
    <property type="molecule type" value="Genomic_DNA"/>
</dbReference>
<feature type="compositionally biased region" description="Polar residues" evidence="1">
    <location>
        <begin position="1"/>
        <end position="14"/>
    </location>
</feature>
<evidence type="ECO:0000313" key="3">
    <source>
        <dbReference type="Proteomes" id="UP000828390"/>
    </source>
</evidence>
<feature type="region of interest" description="Disordered" evidence="1">
    <location>
        <begin position="1"/>
        <end position="51"/>
    </location>
</feature>